<dbReference type="InterPro" id="IPR013096">
    <property type="entry name" value="Cupin_2"/>
</dbReference>
<dbReference type="SUPFAM" id="SSF51182">
    <property type="entry name" value="RmlC-like cupins"/>
    <property type="match status" value="1"/>
</dbReference>
<protein>
    <submittedName>
        <fullName evidence="3">Cupin domain-containing protein</fullName>
    </submittedName>
</protein>
<dbReference type="GO" id="GO:0046872">
    <property type="term" value="F:metal ion binding"/>
    <property type="evidence" value="ECO:0007669"/>
    <property type="project" value="UniProtKB-KW"/>
</dbReference>
<dbReference type="EMBL" id="JAZHOF010000002">
    <property type="protein sequence ID" value="MEJ8570697.1"/>
    <property type="molecule type" value="Genomic_DNA"/>
</dbReference>
<dbReference type="Pfam" id="PF07883">
    <property type="entry name" value="Cupin_2"/>
    <property type="match status" value="1"/>
</dbReference>
<dbReference type="Gene3D" id="2.60.120.10">
    <property type="entry name" value="Jelly Rolls"/>
    <property type="match status" value="1"/>
</dbReference>
<evidence type="ECO:0000259" key="2">
    <source>
        <dbReference type="Pfam" id="PF07883"/>
    </source>
</evidence>
<organism evidence="3 4">
    <name type="scientific">Microbaculum marinum</name>
    <dbReference type="NCBI Taxonomy" id="1764581"/>
    <lineage>
        <taxon>Bacteria</taxon>
        <taxon>Pseudomonadati</taxon>
        <taxon>Pseudomonadota</taxon>
        <taxon>Alphaproteobacteria</taxon>
        <taxon>Hyphomicrobiales</taxon>
        <taxon>Tepidamorphaceae</taxon>
        <taxon>Microbaculum</taxon>
    </lineage>
</organism>
<gene>
    <name evidence="3" type="ORF">V3328_04390</name>
</gene>
<dbReference type="PANTHER" id="PTHR35848">
    <property type="entry name" value="OXALATE-BINDING PROTEIN"/>
    <property type="match status" value="1"/>
</dbReference>
<keyword evidence="1" id="KW-0479">Metal-binding</keyword>
<evidence type="ECO:0000313" key="3">
    <source>
        <dbReference type="EMBL" id="MEJ8570697.1"/>
    </source>
</evidence>
<proteinExistence type="predicted"/>
<dbReference type="InterPro" id="IPR014710">
    <property type="entry name" value="RmlC-like_jellyroll"/>
</dbReference>
<evidence type="ECO:0000313" key="4">
    <source>
        <dbReference type="Proteomes" id="UP001378188"/>
    </source>
</evidence>
<dbReference type="PANTHER" id="PTHR35848:SF6">
    <property type="entry name" value="CUPIN TYPE-2 DOMAIN-CONTAINING PROTEIN"/>
    <property type="match status" value="1"/>
</dbReference>
<dbReference type="InterPro" id="IPR051610">
    <property type="entry name" value="GPI/OXD"/>
</dbReference>
<dbReference type="InterPro" id="IPR011051">
    <property type="entry name" value="RmlC_Cupin_sf"/>
</dbReference>
<dbReference type="RefSeq" id="WP_340328443.1">
    <property type="nucleotide sequence ID" value="NZ_JAZHOF010000002.1"/>
</dbReference>
<dbReference type="Proteomes" id="UP001378188">
    <property type="component" value="Unassembled WGS sequence"/>
</dbReference>
<name>A0AAW9RKG0_9HYPH</name>
<feature type="domain" description="Cupin type-2" evidence="2">
    <location>
        <begin position="50"/>
        <end position="112"/>
    </location>
</feature>
<keyword evidence="4" id="KW-1185">Reference proteome</keyword>
<comment type="caution">
    <text evidence="3">The sequence shown here is derived from an EMBL/GenBank/DDBJ whole genome shotgun (WGS) entry which is preliminary data.</text>
</comment>
<sequence length="149" mass="17367">MTKRLPVYRFADIPKENRLHEGRMSRFAARTSSAMVMFAEIQPQPLDRQGHHRKPHDHPHDQMLVVMKGHMHMEIGGEEYDLEEGSLVVIPAHVMHRGYAVGETPASLLEIFAPVRNDYIHLVDYQEEEFGDRGVEWVKPEWDSWNKPD</sequence>
<accession>A0AAW9RKG0</accession>
<evidence type="ECO:0000256" key="1">
    <source>
        <dbReference type="ARBA" id="ARBA00022723"/>
    </source>
</evidence>
<dbReference type="AlphaFoldDB" id="A0AAW9RKG0"/>
<reference evidence="3 4" key="1">
    <citation type="submission" date="2024-02" db="EMBL/GenBank/DDBJ databases">
        <title>Genome analysis and characterization of Microbaculum marinisediminis sp. nov., isolated from marine sediment.</title>
        <authorList>
            <person name="Du Z.-J."/>
            <person name="Ye Y.-Q."/>
            <person name="Zhang Z.-R."/>
            <person name="Yuan S.-M."/>
            <person name="Zhang X.-Y."/>
        </authorList>
    </citation>
    <scope>NUCLEOTIDE SEQUENCE [LARGE SCALE GENOMIC DNA]</scope>
    <source>
        <strain evidence="3 4">SDUM1044001</strain>
    </source>
</reference>